<gene>
    <name evidence="3" type="ORF">P255_01738</name>
</gene>
<comment type="caution">
    <text evidence="3">The sequence shown here is derived from an EMBL/GenBank/DDBJ whole genome shotgun (WGS) entry which is preliminary data.</text>
</comment>
<protein>
    <recommendedName>
        <fullName evidence="2">DUF7944 domain-containing protein</fullName>
    </recommendedName>
</protein>
<keyword evidence="4" id="KW-1185">Reference proteome</keyword>
<dbReference type="InterPro" id="IPR057704">
    <property type="entry name" value="DUF7944"/>
</dbReference>
<keyword evidence="1" id="KW-0732">Signal</keyword>
<evidence type="ECO:0000256" key="1">
    <source>
        <dbReference type="SAM" id="SignalP"/>
    </source>
</evidence>
<dbReference type="STRING" id="396323.VH98_02285"/>
<dbReference type="OrthoDB" id="6708741at2"/>
<feature type="chain" id="PRO_5004712317" description="DUF7944 domain-containing protein" evidence="1">
    <location>
        <begin position="24"/>
        <end position="120"/>
    </location>
</feature>
<evidence type="ECO:0000313" key="4">
    <source>
        <dbReference type="Proteomes" id="UP000018418"/>
    </source>
</evidence>
<organism evidence="3 4">
    <name type="scientific">Acinetobacter brisouii CIP 110357</name>
    <dbReference type="NCBI Taxonomy" id="1341683"/>
    <lineage>
        <taxon>Bacteria</taxon>
        <taxon>Pseudomonadati</taxon>
        <taxon>Pseudomonadota</taxon>
        <taxon>Gammaproteobacteria</taxon>
        <taxon>Moraxellales</taxon>
        <taxon>Moraxellaceae</taxon>
        <taxon>Acinetobacter</taxon>
    </lineage>
</organism>
<dbReference type="HOGENOM" id="CLU_157030_0_0_6"/>
<proteinExistence type="predicted"/>
<dbReference type="Proteomes" id="UP000018418">
    <property type="component" value="Unassembled WGS sequence"/>
</dbReference>
<reference evidence="3 4" key="1">
    <citation type="submission" date="2013-10" db="EMBL/GenBank/DDBJ databases">
        <title>The Genome Sequence of Acinetobacter brisouii CIP 110357.</title>
        <authorList>
            <consortium name="The Broad Institute Genomics Platform"/>
            <consortium name="The Broad Institute Genome Sequencing Center for Infectious Disease"/>
            <person name="Cerqueira G."/>
            <person name="Feldgarden M."/>
            <person name="Courvalin P."/>
            <person name="Grillot-Courvalin C."/>
            <person name="Clermont D."/>
            <person name="Rocha E."/>
            <person name="Yoon E.-J."/>
            <person name="Nemec A."/>
            <person name="Young S.K."/>
            <person name="Zeng Q."/>
            <person name="Gargeya S."/>
            <person name="Fitzgerald M."/>
            <person name="Abouelleil A."/>
            <person name="Alvarado L."/>
            <person name="Berlin A.M."/>
            <person name="Chapman S.B."/>
            <person name="Gainer-Dewar J."/>
            <person name="Goldberg J."/>
            <person name="Gnerre S."/>
            <person name="Griggs A."/>
            <person name="Gujja S."/>
            <person name="Hansen M."/>
            <person name="Howarth C."/>
            <person name="Imamovic A."/>
            <person name="Ireland A."/>
            <person name="Larimer J."/>
            <person name="McCowan C."/>
            <person name="Murphy C."/>
            <person name="Pearson M."/>
            <person name="Poon T.W."/>
            <person name="Priest M."/>
            <person name="Roberts A."/>
            <person name="Saif S."/>
            <person name="Shea T."/>
            <person name="Sykes S."/>
            <person name="Wortman J."/>
            <person name="Nusbaum C."/>
            <person name="Birren B."/>
        </authorList>
    </citation>
    <scope>NUCLEOTIDE SEQUENCE [LARGE SCALE GENOMIC DNA]</scope>
    <source>
        <strain evidence="3 4">CIP 110357</strain>
    </source>
</reference>
<evidence type="ECO:0000259" key="2">
    <source>
        <dbReference type="Pfam" id="PF25642"/>
    </source>
</evidence>
<feature type="signal peptide" evidence="1">
    <location>
        <begin position="1"/>
        <end position="23"/>
    </location>
</feature>
<sequence length="120" mass="13638">MIYFAKRLFCATFTLSMMLSASANSDFSLEEQESLTKGDLASLQVLSELCHQVIGKHPQFQQNMQRLIDQNQHILSRSRSLQELPQDHEYQSLLAESKSNSQEMSQSELKAACEEVLNAQ</sequence>
<feature type="domain" description="DUF7944" evidence="2">
    <location>
        <begin position="36"/>
        <end position="116"/>
    </location>
</feature>
<dbReference type="PATRIC" id="fig|1341683.3.peg.1725"/>
<dbReference type="NCBIfam" id="NF047330">
    <property type="entry name" value="MCR_0457_fam"/>
    <property type="match status" value="1"/>
</dbReference>
<dbReference type="Pfam" id="PF25642">
    <property type="entry name" value="DUF7944"/>
    <property type="match status" value="1"/>
</dbReference>
<dbReference type="AlphaFoldDB" id="V2URI5"/>
<evidence type="ECO:0000313" key="3">
    <source>
        <dbReference type="EMBL" id="ESK51231.1"/>
    </source>
</evidence>
<accession>V2URI5</accession>
<dbReference type="RefSeq" id="WP_004900307.1">
    <property type="nucleotide sequence ID" value="NZ_BBTI01000002.1"/>
</dbReference>
<name>V2URI5_9GAMM</name>
<dbReference type="EMBL" id="AYEU01000006">
    <property type="protein sequence ID" value="ESK51231.1"/>
    <property type="molecule type" value="Genomic_DNA"/>
</dbReference>